<dbReference type="PROSITE" id="PS50023">
    <property type="entry name" value="LIM_DOMAIN_2"/>
    <property type="match status" value="1"/>
</dbReference>
<comment type="caution">
    <text evidence="6">The sequence shown here is derived from an EMBL/GenBank/DDBJ whole genome shotgun (WGS) entry which is preliminary data.</text>
</comment>
<evidence type="ECO:0000256" key="1">
    <source>
        <dbReference type="ARBA" id="ARBA00022723"/>
    </source>
</evidence>
<dbReference type="Proteomes" id="UP001164286">
    <property type="component" value="Unassembled WGS sequence"/>
</dbReference>
<dbReference type="RefSeq" id="XP_052949289.1">
    <property type="nucleotide sequence ID" value="XM_053090792.1"/>
</dbReference>
<evidence type="ECO:0000313" key="7">
    <source>
        <dbReference type="Proteomes" id="UP001164286"/>
    </source>
</evidence>
<evidence type="ECO:0000259" key="5">
    <source>
        <dbReference type="PROSITE" id="PS50023"/>
    </source>
</evidence>
<accession>A0AA38HE22</accession>
<proteinExistence type="predicted"/>
<name>A0AA38HE22_9TREE</name>
<feature type="domain" description="LIM zinc-binding" evidence="5">
    <location>
        <begin position="6"/>
        <end position="73"/>
    </location>
</feature>
<reference evidence="6" key="1">
    <citation type="journal article" date="2022" name="G3 (Bethesda)">
        <title>High quality genome of the basidiomycete yeast Dioszegia hungarica PDD-24b-2 isolated from cloud water.</title>
        <authorList>
            <person name="Jarrige D."/>
            <person name="Haridas S."/>
            <person name="Bleykasten-Grosshans C."/>
            <person name="Joly M."/>
            <person name="Nadalig T."/>
            <person name="Sancelme M."/>
            <person name="Vuilleumier S."/>
            <person name="Grigoriev I.V."/>
            <person name="Amato P."/>
            <person name="Bringel F."/>
        </authorList>
    </citation>
    <scope>NUCLEOTIDE SEQUENCE</scope>
    <source>
        <strain evidence="6">PDD-24b-2</strain>
    </source>
</reference>
<feature type="region of interest" description="Disordered" evidence="4">
    <location>
        <begin position="332"/>
        <end position="357"/>
    </location>
</feature>
<evidence type="ECO:0000256" key="2">
    <source>
        <dbReference type="ARBA" id="ARBA00022833"/>
    </source>
</evidence>
<evidence type="ECO:0000313" key="6">
    <source>
        <dbReference type="EMBL" id="KAI9639512.1"/>
    </source>
</evidence>
<dbReference type="AlphaFoldDB" id="A0AA38HE22"/>
<gene>
    <name evidence="6" type="ORF">MKK02DRAFT_39818</name>
</gene>
<evidence type="ECO:0000256" key="4">
    <source>
        <dbReference type="SAM" id="MobiDB-lite"/>
    </source>
</evidence>
<organism evidence="6 7">
    <name type="scientific">Dioszegia hungarica</name>
    <dbReference type="NCBI Taxonomy" id="4972"/>
    <lineage>
        <taxon>Eukaryota</taxon>
        <taxon>Fungi</taxon>
        <taxon>Dikarya</taxon>
        <taxon>Basidiomycota</taxon>
        <taxon>Agaricomycotina</taxon>
        <taxon>Tremellomycetes</taxon>
        <taxon>Tremellales</taxon>
        <taxon>Bulleribasidiaceae</taxon>
        <taxon>Dioszegia</taxon>
    </lineage>
</organism>
<feature type="region of interest" description="Disordered" evidence="4">
    <location>
        <begin position="178"/>
        <end position="202"/>
    </location>
</feature>
<dbReference type="GO" id="GO:0046872">
    <property type="term" value="F:metal ion binding"/>
    <property type="evidence" value="ECO:0007669"/>
    <property type="project" value="UniProtKB-KW"/>
</dbReference>
<dbReference type="GeneID" id="77729997"/>
<keyword evidence="3" id="KW-0440">LIM domain</keyword>
<dbReference type="EMBL" id="JAKWFO010000001">
    <property type="protein sequence ID" value="KAI9639512.1"/>
    <property type="molecule type" value="Genomic_DNA"/>
</dbReference>
<protein>
    <recommendedName>
        <fullName evidence="5">LIM zinc-binding domain-containing protein</fullName>
    </recommendedName>
</protein>
<keyword evidence="2 3" id="KW-0862">Zinc</keyword>
<keyword evidence="1 3" id="KW-0479">Metal-binding</keyword>
<dbReference type="Gene3D" id="2.10.110.10">
    <property type="entry name" value="Cysteine Rich Protein"/>
    <property type="match status" value="1"/>
</dbReference>
<dbReference type="InterPro" id="IPR001781">
    <property type="entry name" value="Znf_LIM"/>
</dbReference>
<evidence type="ECO:0000256" key="3">
    <source>
        <dbReference type="PROSITE-ProRule" id="PRU00125"/>
    </source>
</evidence>
<sequence>MTLAVKTCSTCAKACYPTERIRVSDLWIHKHCLKCSECSTTLSLNSVYVAPSPACPTIKLLYCAKDVPKVVHTSVVDSVALKTAMRAPNPTTVPAGVMDGKQGKGKGKTIRFKGLTLRSKSIAAGLGAPRLDIPGQLRSKVTVGQIGNVGLDSWDIAHALNVQTQVSSPIRSHPAIHAQRTGSAGASWPMPSQPLDPQLTGTSPDDIMSAAKGEEGITIENDLVKNLIKVFQLDSLDQVEINPDTSPAWSDTVSGNLNVEIIGSAHDYDSATWQGTLKPTISRATAQSTVRTVRTLGSKKGTLTLARMKGNLRRPVLSELFNVDQPVEIDGPAELGVPQNTPMKAKRGDGTIGKGTLKGQGADMGTFRAGKLLEALLPLAAHLVPLPFGDDEDLEDDEVMNELEQAQKLLADGLEQEGLELVMLFEEEPILACNA</sequence>
<dbReference type="GO" id="GO:0030695">
    <property type="term" value="F:GTPase regulator activity"/>
    <property type="evidence" value="ECO:0007669"/>
    <property type="project" value="UniProtKB-ARBA"/>
</dbReference>
<keyword evidence="7" id="KW-1185">Reference proteome</keyword>
<dbReference type="SMART" id="SM00132">
    <property type="entry name" value="LIM"/>
    <property type="match status" value="1"/>
</dbReference>